<organism evidence="3 4">
    <name type="scientific">Orchesella cincta</name>
    <name type="common">Springtail</name>
    <name type="synonym">Podura cincta</name>
    <dbReference type="NCBI Taxonomy" id="48709"/>
    <lineage>
        <taxon>Eukaryota</taxon>
        <taxon>Metazoa</taxon>
        <taxon>Ecdysozoa</taxon>
        <taxon>Arthropoda</taxon>
        <taxon>Hexapoda</taxon>
        <taxon>Collembola</taxon>
        <taxon>Entomobryomorpha</taxon>
        <taxon>Entomobryoidea</taxon>
        <taxon>Orchesellidae</taxon>
        <taxon>Orchesellinae</taxon>
        <taxon>Orchesella</taxon>
    </lineage>
</organism>
<feature type="domain" description="Endonuclease/exonuclease/phosphatase" evidence="2">
    <location>
        <begin position="127"/>
        <end position="315"/>
    </location>
</feature>
<protein>
    <submittedName>
        <fullName evidence="3">Protein angel 2</fullName>
    </submittedName>
</protein>
<dbReference type="Pfam" id="PF03372">
    <property type="entry name" value="Exo_endo_phos"/>
    <property type="match status" value="1"/>
</dbReference>
<dbReference type="InterPro" id="IPR005135">
    <property type="entry name" value="Endo/exonuclease/phosphatase"/>
</dbReference>
<dbReference type="EMBL" id="LJIJ01000361">
    <property type="protein sequence ID" value="ODM98359.1"/>
    <property type="molecule type" value="Genomic_DNA"/>
</dbReference>
<evidence type="ECO:0000259" key="2">
    <source>
        <dbReference type="Pfam" id="PF03372"/>
    </source>
</evidence>
<dbReference type="PANTHER" id="PTHR12121:SF34">
    <property type="entry name" value="PROTEIN ANGEL"/>
    <property type="match status" value="1"/>
</dbReference>
<keyword evidence="4" id="KW-1185">Reference proteome</keyword>
<evidence type="ECO:0000313" key="3">
    <source>
        <dbReference type="EMBL" id="ODM98359.1"/>
    </source>
</evidence>
<feature type="region of interest" description="Disordered" evidence="1">
    <location>
        <begin position="1"/>
        <end position="34"/>
    </location>
</feature>
<evidence type="ECO:0000256" key="1">
    <source>
        <dbReference type="SAM" id="MobiDB-lite"/>
    </source>
</evidence>
<dbReference type="Gene3D" id="3.60.10.10">
    <property type="entry name" value="Endonuclease/exonuclease/phosphatase"/>
    <property type="match status" value="2"/>
</dbReference>
<sequence length="608" mass="68529">MGSSTSSSWDNRRPGSSGTNPSYSNFGGSSSQFTPNIPQSFHEYHWRSSYGGAGGSAVSSSRTSIGTSIGAFSVAGGSGSEVEFGEWDENGSVSRNWEQTNLGAMVQSEGRKGTTGIAGSGTRFTLMSYNILAQSLLERHSELYRDCDSSALQWKNRLSALFGEIEMYQPDIVCFQEVEDGQYNQTFSPRLTDAGYRGVFKKKTGDKDDGCAIFYKANKFLMVERLGVEFMQPHVPILDRDNVALLVKLETKGPTKRQKLVVGTTHLLFNQKRQDVKLAQAQLLLAELDRFAFCGFDKDGQSLYHPILMTGDFNCKSYTYVPLLFTTGELQYLDENGELIRLLERKGFDSVLPRDLGITDQCQHYKVVLERLKRWKKSRVNKFELDQKLQESLVNIYPYLEKVQPMEIDGETCLLSPPEDLISLLSPVTEGVEQAPSVVETQEGQLLARAAKKIEDMQNGSESSEPSRDATLLQLQKIREEAYPSQRSLEKLDGRVIAELEKYKHTCTFGSGKLSHNLFFRDIHAPKLSRRDNEAVVTTRQHGWICVDYIFQSMSWNSHLNKVIEGRLKLIRRVGLFNRKQCKQIGSIPNTDHPSDHFPLIAEFLLRQ</sequence>
<proteinExistence type="predicted"/>
<reference evidence="3 4" key="1">
    <citation type="journal article" date="2016" name="Genome Biol. Evol.">
        <title>Gene Family Evolution Reflects Adaptation to Soil Environmental Stressors in the Genome of the Collembolan Orchesella cincta.</title>
        <authorList>
            <person name="Faddeeva-Vakhrusheva A."/>
            <person name="Derks M.F."/>
            <person name="Anvar S.Y."/>
            <person name="Agamennone V."/>
            <person name="Suring W."/>
            <person name="Smit S."/>
            <person name="van Straalen N.M."/>
            <person name="Roelofs D."/>
        </authorList>
    </citation>
    <scope>NUCLEOTIDE SEQUENCE [LARGE SCALE GENOMIC DNA]</scope>
    <source>
        <tissue evidence="3">Mixed pool</tissue>
    </source>
</reference>
<evidence type="ECO:0000313" key="4">
    <source>
        <dbReference type="Proteomes" id="UP000094527"/>
    </source>
</evidence>
<dbReference type="OrthoDB" id="10253982at2759"/>
<dbReference type="AlphaFoldDB" id="A0A1D2MZ99"/>
<dbReference type="SUPFAM" id="SSF56219">
    <property type="entry name" value="DNase I-like"/>
    <property type="match status" value="1"/>
</dbReference>
<comment type="caution">
    <text evidence="3">The sequence shown here is derived from an EMBL/GenBank/DDBJ whole genome shotgun (WGS) entry which is preliminary data.</text>
</comment>
<accession>A0A1D2MZ99</accession>
<name>A0A1D2MZ99_ORCCI</name>
<dbReference type="InterPro" id="IPR036691">
    <property type="entry name" value="Endo/exonu/phosph_ase_sf"/>
</dbReference>
<dbReference type="PANTHER" id="PTHR12121">
    <property type="entry name" value="CARBON CATABOLITE REPRESSOR PROTEIN 4"/>
    <property type="match status" value="1"/>
</dbReference>
<dbReference type="GO" id="GO:0000175">
    <property type="term" value="F:3'-5'-RNA exonuclease activity"/>
    <property type="evidence" value="ECO:0007669"/>
    <property type="project" value="TreeGrafter"/>
</dbReference>
<dbReference type="STRING" id="48709.A0A1D2MZ99"/>
<gene>
    <name evidence="3" type="ORF">Ocin01_08321</name>
</gene>
<dbReference type="InterPro" id="IPR050410">
    <property type="entry name" value="CCR4/nocturin_mRNA_transcr"/>
</dbReference>
<dbReference type="Proteomes" id="UP000094527">
    <property type="component" value="Unassembled WGS sequence"/>
</dbReference>